<reference evidence="2 3" key="1">
    <citation type="submission" date="2023-08" db="EMBL/GenBank/DDBJ databases">
        <title>A Necator americanus chromosomal reference genome.</title>
        <authorList>
            <person name="Ilik V."/>
            <person name="Petrzelkova K.J."/>
            <person name="Pardy F."/>
            <person name="Fuh T."/>
            <person name="Niatou-Singa F.S."/>
            <person name="Gouil Q."/>
            <person name="Baker L."/>
            <person name="Ritchie M.E."/>
            <person name="Jex A.R."/>
            <person name="Gazzola D."/>
            <person name="Li H."/>
            <person name="Toshio Fujiwara R."/>
            <person name="Zhan B."/>
            <person name="Aroian R.V."/>
            <person name="Pafco B."/>
            <person name="Schwarz E.M."/>
        </authorList>
    </citation>
    <scope>NUCLEOTIDE SEQUENCE [LARGE SCALE GENOMIC DNA]</scope>
    <source>
        <strain evidence="2 3">Aroian</strain>
        <tissue evidence="2">Whole animal</tissue>
    </source>
</reference>
<keyword evidence="3" id="KW-1185">Reference proteome</keyword>
<protein>
    <submittedName>
        <fullName evidence="2">Uncharacterized protein</fullName>
    </submittedName>
</protein>
<dbReference type="Proteomes" id="UP001303046">
    <property type="component" value="Unassembled WGS sequence"/>
</dbReference>
<keyword evidence="1" id="KW-0732">Signal</keyword>
<proteinExistence type="predicted"/>
<organism evidence="2 3">
    <name type="scientific">Necator americanus</name>
    <name type="common">Human hookworm</name>
    <dbReference type="NCBI Taxonomy" id="51031"/>
    <lineage>
        <taxon>Eukaryota</taxon>
        <taxon>Metazoa</taxon>
        <taxon>Ecdysozoa</taxon>
        <taxon>Nematoda</taxon>
        <taxon>Chromadorea</taxon>
        <taxon>Rhabditida</taxon>
        <taxon>Rhabditina</taxon>
        <taxon>Rhabditomorpha</taxon>
        <taxon>Strongyloidea</taxon>
        <taxon>Ancylostomatidae</taxon>
        <taxon>Bunostominae</taxon>
        <taxon>Necator</taxon>
    </lineage>
</organism>
<dbReference type="EMBL" id="JAVFWL010000005">
    <property type="protein sequence ID" value="KAK6755391.1"/>
    <property type="molecule type" value="Genomic_DNA"/>
</dbReference>
<evidence type="ECO:0000256" key="1">
    <source>
        <dbReference type="SAM" id="SignalP"/>
    </source>
</evidence>
<sequence length="257" mass="29545">MISLTAFFVILRAGCAFLFNSQTDIAHCYELDLENCFREAFLVSSFSDWAAIHPPIRGRRAQSVHHSGNITVLDKRKADPTNLLLCHDVRRFSLCFHYPGCSEHVAAAIASVQYHMVFGKKLPLHIFLAYKGYGRQMCEQTCSRDAMLICRRAMTEDEQQQEQNYIMEATTIAQSFSFGNEETCDNFRRSLAKLVRFRNEFCGDLSRCTCAEARWEAPTIRCSFDCDRMWREDAFQVDSAHHVGYFAMVLLLRITMG</sequence>
<feature type="signal peptide" evidence="1">
    <location>
        <begin position="1"/>
        <end position="16"/>
    </location>
</feature>
<evidence type="ECO:0000313" key="3">
    <source>
        <dbReference type="Proteomes" id="UP001303046"/>
    </source>
</evidence>
<gene>
    <name evidence="2" type="primary">Necator_chrV.g18806</name>
    <name evidence="2" type="ORF">RB195_014015</name>
</gene>
<comment type="caution">
    <text evidence="2">The sequence shown here is derived from an EMBL/GenBank/DDBJ whole genome shotgun (WGS) entry which is preliminary data.</text>
</comment>
<accession>A0ABR1DY96</accession>
<feature type="chain" id="PRO_5046304190" evidence="1">
    <location>
        <begin position="17"/>
        <end position="257"/>
    </location>
</feature>
<evidence type="ECO:0000313" key="2">
    <source>
        <dbReference type="EMBL" id="KAK6755391.1"/>
    </source>
</evidence>
<name>A0ABR1DY96_NECAM</name>